<sequence>MLTSSGKAMLEAVGSGAIPLTELLDTGAVFFEGPGTYVDLELYEAGRIKSWYFGRSENVAGRVGCHVIAFAFARAARTSVRSEFPSMCQWIHDVLAAESTTMVSILVTKAGVGLSDAAEALFTFALGSFGHPAWKVIRRRCLPSLPDEPRALYRTSTTEAPVWRKPKSAKTICDPWNKYAYFAIKAARSQSFELVKAMTASAARSCLQRSGELAGVLYYESKKESSWTGIGRRFLLPGCDFIFRLAKTSELQILLRYDGQDQFSSGSLSKRQVGIDYELEALRDQ</sequence>
<proteinExistence type="predicted"/>
<evidence type="ECO:0000313" key="1">
    <source>
        <dbReference type="EMBL" id="KAE8261994.1"/>
    </source>
</evidence>
<evidence type="ECO:0000313" key="2">
    <source>
        <dbReference type="Proteomes" id="UP000078113"/>
    </source>
</evidence>
<dbReference type="AlphaFoldDB" id="A0A8X7T0W5"/>
<protein>
    <submittedName>
        <fullName evidence="1">Uncharacterized protein</fullName>
    </submittedName>
</protein>
<organism evidence="1 2">
    <name type="scientific">Tilletia walkeri</name>
    <dbReference type="NCBI Taxonomy" id="117179"/>
    <lineage>
        <taxon>Eukaryota</taxon>
        <taxon>Fungi</taxon>
        <taxon>Dikarya</taxon>
        <taxon>Basidiomycota</taxon>
        <taxon>Ustilaginomycotina</taxon>
        <taxon>Exobasidiomycetes</taxon>
        <taxon>Tilletiales</taxon>
        <taxon>Tilletiaceae</taxon>
        <taxon>Tilletia</taxon>
    </lineage>
</organism>
<name>A0A8X7T0W5_9BASI</name>
<keyword evidence="2" id="KW-1185">Reference proteome</keyword>
<dbReference type="EMBL" id="LWDG02000872">
    <property type="protein sequence ID" value="KAE8261994.1"/>
    <property type="molecule type" value="Genomic_DNA"/>
</dbReference>
<reference evidence="1" key="1">
    <citation type="submission" date="2016-04" db="EMBL/GenBank/DDBJ databases">
        <authorList>
            <person name="Nguyen H.D."/>
            <person name="Samba Siva P."/>
            <person name="Cullis J."/>
            <person name="Levesque C.A."/>
            <person name="Hambleton S."/>
        </authorList>
    </citation>
    <scope>NUCLEOTIDE SEQUENCE</scope>
    <source>
        <strain evidence="1">DAOMC 236422</strain>
    </source>
</reference>
<dbReference type="Proteomes" id="UP000078113">
    <property type="component" value="Unassembled WGS sequence"/>
</dbReference>
<comment type="caution">
    <text evidence="1">The sequence shown here is derived from an EMBL/GenBank/DDBJ whole genome shotgun (WGS) entry which is preliminary data.</text>
</comment>
<gene>
    <name evidence="1" type="ORF">A4X09_0g7558</name>
</gene>
<accession>A0A8X7T0W5</accession>
<reference evidence="1" key="2">
    <citation type="journal article" date="2019" name="IMA Fungus">
        <title>Genome sequencing and comparison of five Tilletia species to identify candidate genes for the detection of regulated species infecting wheat.</title>
        <authorList>
            <person name="Nguyen H.D.T."/>
            <person name="Sultana T."/>
            <person name="Kesanakurti P."/>
            <person name="Hambleton S."/>
        </authorList>
    </citation>
    <scope>NUCLEOTIDE SEQUENCE</scope>
    <source>
        <strain evidence="1">DAOMC 236422</strain>
    </source>
</reference>